<evidence type="ECO:0000313" key="5">
    <source>
        <dbReference type="EMBL" id="TQL33959.1"/>
    </source>
</evidence>
<accession>A0A542XDP4</accession>
<keyword evidence="3" id="KW-0812">Transmembrane</keyword>
<evidence type="ECO:0000259" key="4">
    <source>
        <dbReference type="Pfam" id="PF03816"/>
    </source>
</evidence>
<proteinExistence type="inferred from homology"/>
<feature type="compositionally biased region" description="Low complexity" evidence="2">
    <location>
        <begin position="68"/>
        <end position="78"/>
    </location>
</feature>
<feature type="transmembrane region" description="Helical" evidence="3">
    <location>
        <begin position="260"/>
        <end position="279"/>
    </location>
</feature>
<organism evidence="5 6">
    <name type="scientific">Barrientosiimonas humi</name>
    <dbReference type="NCBI Taxonomy" id="999931"/>
    <lineage>
        <taxon>Bacteria</taxon>
        <taxon>Bacillati</taxon>
        <taxon>Actinomycetota</taxon>
        <taxon>Actinomycetes</taxon>
        <taxon>Micrococcales</taxon>
        <taxon>Dermacoccaceae</taxon>
        <taxon>Barrientosiimonas</taxon>
    </lineage>
</organism>
<protein>
    <submittedName>
        <fullName evidence="5">LytR family transcriptional attenuator</fullName>
    </submittedName>
</protein>
<dbReference type="EMBL" id="VFOK01000001">
    <property type="protein sequence ID" value="TQL33959.1"/>
    <property type="molecule type" value="Genomic_DNA"/>
</dbReference>
<feature type="compositionally biased region" description="Pro residues" evidence="2">
    <location>
        <begin position="230"/>
        <end position="242"/>
    </location>
</feature>
<feature type="compositionally biased region" description="Low complexity" evidence="2">
    <location>
        <begin position="86"/>
        <end position="117"/>
    </location>
</feature>
<name>A0A542XDP4_9MICO</name>
<feature type="compositionally biased region" description="Low complexity" evidence="2">
    <location>
        <begin position="205"/>
        <end position="222"/>
    </location>
</feature>
<dbReference type="PANTHER" id="PTHR33392:SF6">
    <property type="entry name" value="POLYISOPRENYL-TEICHOIC ACID--PEPTIDOGLYCAN TEICHOIC ACID TRANSFERASE TAGU"/>
    <property type="match status" value="1"/>
</dbReference>
<dbReference type="Pfam" id="PF03816">
    <property type="entry name" value="LytR_cpsA_psr"/>
    <property type="match status" value="1"/>
</dbReference>
<dbReference type="AlphaFoldDB" id="A0A542XDP4"/>
<dbReference type="Gene3D" id="3.40.630.190">
    <property type="entry name" value="LCP protein"/>
    <property type="match status" value="1"/>
</dbReference>
<comment type="caution">
    <text evidence="5">The sequence shown here is derived from an EMBL/GenBank/DDBJ whole genome shotgun (WGS) entry which is preliminary data.</text>
</comment>
<comment type="similarity">
    <text evidence="1">Belongs to the LytR/CpsA/Psr (LCP) family.</text>
</comment>
<keyword evidence="6" id="KW-1185">Reference proteome</keyword>
<feature type="domain" description="Cell envelope-related transcriptional attenuator" evidence="4">
    <location>
        <begin position="334"/>
        <end position="477"/>
    </location>
</feature>
<evidence type="ECO:0000256" key="1">
    <source>
        <dbReference type="ARBA" id="ARBA00006068"/>
    </source>
</evidence>
<evidence type="ECO:0000256" key="2">
    <source>
        <dbReference type="SAM" id="MobiDB-lite"/>
    </source>
</evidence>
<dbReference type="PANTHER" id="PTHR33392">
    <property type="entry name" value="POLYISOPRENYL-TEICHOIC ACID--PEPTIDOGLYCAN TEICHOIC ACID TRANSFERASE TAGU"/>
    <property type="match status" value="1"/>
</dbReference>
<sequence length="569" mass="59308">MVPQDDQPGHRLPRRRPTDSDDTEVFVVDTRRGRRPQGGTPEAGPDDTAQAIPQRPAPGQGGPGRPGGEPTRAVPGQGRPQGRGQGRPTQGRPAQGAQPTRAVPGQGRPAQGAQGVQSTRAVPSQGRPPQGAQPTRAVPNRAPGASAAGAAGAAGAAAAGSAAASGGGRRTPAYVQGQGRRPVDDGTFDEGYGPDRTREIPAAPPRGSGAPPRGRRGGQAPPRGRRGGQAPPPRPPQGPPTPREGRPPRAARPRRRWRRWLAALLVVVMLWVGALVWAASSAWNTVTKIDAIPTDNRPAEGKGTNIVLVGSDSREGLTAEQRDTLGTGRAEGRRTDSIMLLHIPDSGNPTLVSLPRDSYVEIPGRGRNKINASYSIGGPKLLNQTVEAATGLRVDGYMEIGFGGFASVVDSVGGVEMCLDKPMKDVKAAIDLPAGCQTLDGKNALGYVRARYSDPLGDLGRAQRQREFLGALMNKMATPANLLNPVKLRSMGTSGAQGVAVDNDMSPYGALKIMLALRKISNGSGQSVQVPVADSNYQTRSGDAVLWDAARSQALFGALNNDESPNVAP</sequence>
<keyword evidence="3" id="KW-1133">Transmembrane helix</keyword>
<dbReference type="InterPro" id="IPR004474">
    <property type="entry name" value="LytR_CpsA_psr"/>
</dbReference>
<feature type="region of interest" description="Disordered" evidence="2">
    <location>
        <begin position="1"/>
        <end position="254"/>
    </location>
</feature>
<reference evidence="5 6" key="1">
    <citation type="submission" date="2019-06" db="EMBL/GenBank/DDBJ databases">
        <title>Sequencing the genomes of 1000 actinobacteria strains.</title>
        <authorList>
            <person name="Klenk H.-P."/>
        </authorList>
    </citation>
    <scope>NUCLEOTIDE SEQUENCE [LARGE SCALE GENOMIC DNA]</scope>
    <source>
        <strain evidence="5 6">DSM 24617</strain>
    </source>
</reference>
<dbReference type="Proteomes" id="UP000318336">
    <property type="component" value="Unassembled WGS sequence"/>
</dbReference>
<keyword evidence="3" id="KW-0472">Membrane</keyword>
<dbReference type="NCBIfam" id="TIGR00350">
    <property type="entry name" value="lytR_cpsA_psr"/>
    <property type="match status" value="1"/>
</dbReference>
<feature type="compositionally biased region" description="Low complexity" evidence="2">
    <location>
        <begin position="144"/>
        <end position="164"/>
    </location>
</feature>
<feature type="compositionally biased region" description="Low complexity" evidence="2">
    <location>
        <begin position="49"/>
        <end position="58"/>
    </location>
</feature>
<evidence type="ECO:0000256" key="3">
    <source>
        <dbReference type="SAM" id="Phobius"/>
    </source>
</evidence>
<gene>
    <name evidence="5" type="ORF">FB554_2116</name>
</gene>
<dbReference type="InterPro" id="IPR050922">
    <property type="entry name" value="LytR/CpsA/Psr_CW_biosynth"/>
</dbReference>
<evidence type="ECO:0000313" key="6">
    <source>
        <dbReference type="Proteomes" id="UP000318336"/>
    </source>
</evidence>